<dbReference type="EMBL" id="VLKG01000010">
    <property type="protein sequence ID" value="TWH64354.1"/>
    <property type="molecule type" value="Genomic_DNA"/>
</dbReference>
<keyword evidence="6" id="KW-1185">Reference proteome</keyword>
<dbReference type="InterPro" id="IPR001130">
    <property type="entry name" value="TatD-like"/>
</dbReference>
<gene>
    <name evidence="5" type="ORF">LX59_02557</name>
</gene>
<dbReference type="PIRSF" id="PIRSF005902">
    <property type="entry name" value="DNase_TatD"/>
    <property type="match status" value="1"/>
</dbReference>
<protein>
    <submittedName>
        <fullName evidence="5">TatD DNase family protein</fullName>
    </submittedName>
</protein>
<evidence type="ECO:0000313" key="6">
    <source>
        <dbReference type="Proteomes" id="UP000319627"/>
    </source>
</evidence>
<dbReference type="Pfam" id="PF01026">
    <property type="entry name" value="TatD_DNase"/>
    <property type="match status" value="1"/>
</dbReference>
<dbReference type="CDD" id="cd01310">
    <property type="entry name" value="TatD_DNAse"/>
    <property type="match status" value="1"/>
</dbReference>
<dbReference type="SUPFAM" id="SSF51556">
    <property type="entry name" value="Metallo-dependent hydrolases"/>
    <property type="match status" value="1"/>
</dbReference>
<dbReference type="InterPro" id="IPR032466">
    <property type="entry name" value="Metal_Hydrolase"/>
</dbReference>
<dbReference type="NCBIfam" id="TIGR00010">
    <property type="entry name" value="YchF/TatD family DNA exonuclease"/>
    <property type="match status" value="1"/>
</dbReference>
<evidence type="ECO:0000313" key="5">
    <source>
        <dbReference type="EMBL" id="TWH64354.1"/>
    </source>
</evidence>
<dbReference type="Proteomes" id="UP000319627">
    <property type="component" value="Unassembled WGS sequence"/>
</dbReference>
<organism evidence="5 6">
    <name type="scientific">Azomonas agilis</name>
    <dbReference type="NCBI Taxonomy" id="116849"/>
    <lineage>
        <taxon>Bacteria</taxon>
        <taxon>Pseudomonadati</taxon>
        <taxon>Pseudomonadota</taxon>
        <taxon>Gammaproteobacteria</taxon>
        <taxon>Pseudomonadales</taxon>
        <taxon>Pseudomonadaceae</taxon>
        <taxon>Azomonas</taxon>
    </lineage>
</organism>
<dbReference type="FunFam" id="3.20.20.140:FF:000005">
    <property type="entry name" value="TatD family hydrolase"/>
    <property type="match status" value="1"/>
</dbReference>
<dbReference type="Gene3D" id="3.20.20.140">
    <property type="entry name" value="Metal-dependent hydrolases"/>
    <property type="match status" value="1"/>
</dbReference>
<dbReference type="RefSeq" id="WP_144572375.1">
    <property type="nucleotide sequence ID" value="NZ_VLKG01000010.1"/>
</dbReference>
<dbReference type="PANTHER" id="PTHR46124">
    <property type="entry name" value="D-AMINOACYL-TRNA DEACYLASE"/>
    <property type="match status" value="1"/>
</dbReference>
<dbReference type="GO" id="GO:0004536">
    <property type="term" value="F:DNA nuclease activity"/>
    <property type="evidence" value="ECO:0007669"/>
    <property type="project" value="InterPro"/>
</dbReference>
<dbReference type="GO" id="GO:0046872">
    <property type="term" value="F:metal ion binding"/>
    <property type="evidence" value="ECO:0007669"/>
    <property type="project" value="UniProtKB-KW"/>
</dbReference>
<dbReference type="AlphaFoldDB" id="A0A562I0V7"/>
<dbReference type="OrthoDB" id="9810005at2"/>
<evidence type="ECO:0000256" key="4">
    <source>
        <dbReference type="PIRSR" id="PIRSR005902-1"/>
    </source>
</evidence>
<dbReference type="InterPro" id="IPR015991">
    <property type="entry name" value="TatD/YcfH-like"/>
</dbReference>
<dbReference type="GO" id="GO:0016788">
    <property type="term" value="F:hydrolase activity, acting on ester bonds"/>
    <property type="evidence" value="ECO:0007669"/>
    <property type="project" value="InterPro"/>
</dbReference>
<evidence type="ECO:0000256" key="3">
    <source>
        <dbReference type="ARBA" id="ARBA00022801"/>
    </source>
</evidence>
<dbReference type="InterPro" id="IPR018228">
    <property type="entry name" value="DNase_TatD-rel_CS"/>
</dbReference>
<feature type="binding site" evidence="4">
    <location>
        <position position="12"/>
    </location>
    <ligand>
        <name>a divalent metal cation</name>
        <dbReference type="ChEBI" id="CHEBI:60240"/>
        <label>1</label>
    </ligand>
</feature>
<dbReference type="PANTHER" id="PTHR46124:SF3">
    <property type="entry name" value="HYDROLASE"/>
    <property type="match status" value="1"/>
</dbReference>
<feature type="binding site" evidence="4">
    <location>
        <position position="160"/>
    </location>
    <ligand>
        <name>a divalent metal cation</name>
        <dbReference type="ChEBI" id="CHEBI:60240"/>
        <label>2</label>
    </ligand>
</feature>
<accession>A0A562I0V7</accession>
<dbReference type="PROSITE" id="PS01137">
    <property type="entry name" value="TATD_1"/>
    <property type="match status" value="1"/>
</dbReference>
<evidence type="ECO:0000256" key="2">
    <source>
        <dbReference type="ARBA" id="ARBA00022723"/>
    </source>
</evidence>
<feature type="binding site" evidence="4">
    <location>
        <position position="210"/>
    </location>
    <ligand>
        <name>a divalent metal cation</name>
        <dbReference type="ChEBI" id="CHEBI:60240"/>
        <label>1</label>
    </ligand>
</feature>
<keyword evidence="3" id="KW-0378">Hydrolase</keyword>
<dbReference type="GO" id="GO:0005829">
    <property type="term" value="C:cytosol"/>
    <property type="evidence" value="ECO:0007669"/>
    <property type="project" value="TreeGrafter"/>
</dbReference>
<evidence type="ECO:0000256" key="1">
    <source>
        <dbReference type="ARBA" id="ARBA00009275"/>
    </source>
</evidence>
<name>A0A562I0V7_9GAMM</name>
<feature type="binding site" evidence="4">
    <location>
        <position position="100"/>
    </location>
    <ligand>
        <name>a divalent metal cation</name>
        <dbReference type="ChEBI" id="CHEBI:60240"/>
        <label>1</label>
    </ligand>
</feature>
<comment type="caution">
    <text evidence="5">The sequence shown here is derived from an EMBL/GenBank/DDBJ whole genome shotgun (WGS) entry which is preliminary data.</text>
</comment>
<dbReference type="PROSITE" id="PS01091">
    <property type="entry name" value="TATD_3"/>
    <property type="match status" value="1"/>
</dbReference>
<comment type="similarity">
    <text evidence="1">Belongs to the metallo-dependent hydrolases superfamily. TatD-type hydrolase family.</text>
</comment>
<feature type="binding site" evidence="4">
    <location>
        <position position="136"/>
    </location>
    <ligand>
        <name>a divalent metal cation</name>
        <dbReference type="ChEBI" id="CHEBI:60240"/>
        <label>2</label>
    </ligand>
</feature>
<proteinExistence type="inferred from homology"/>
<keyword evidence="2 4" id="KW-0479">Metal-binding</keyword>
<sequence length="262" mass="29670">MSRLSFIDTHAHLDDAAFVEDYLDVLERSCQRGVKRIVLPGVTAQGWERLWQLAEQQKMLYAAPGLHPVYLAQHRPEHLSQLKEFVERQRDHPKLCALGEIGLDYWIPHADRPAQQQLLEAQLKIASEIQLPVLLHVRRAHAPMIATLKRYRLQRGGIVHAFSGSLEEAKEYQKLGFLLGLGGAGTWPQAQRMQRVLKQLPLEALVLETDAPDLAPVSHPNQRNSPEYLPDIAQNLAKQRGISLANLAEAAYQNSCRIFGWH</sequence>
<reference evidence="5 6" key="1">
    <citation type="submission" date="2019-07" db="EMBL/GenBank/DDBJ databases">
        <title>Genomic Encyclopedia of Type Strains, Phase I: the one thousand microbial genomes (KMG-I) project.</title>
        <authorList>
            <person name="Kyrpides N."/>
        </authorList>
    </citation>
    <scope>NUCLEOTIDE SEQUENCE [LARGE SCALE GENOMIC DNA]</scope>
    <source>
        <strain evidence="5 6">DSM 375</strain>
    </source>
</reference>
<feature type="binding site" evidence="4">
    <location>
        <position position="10"/>
    </location>
    <ligand>
        <name>a divalent metal cation</name>
        <dbReference type="ChEBI" id="CHEBI:60240"/>
        <label>1</label>
    </ligand>
</feature>